<sequence length="121" mass="13845">IANSAVADDKLVIVLDPSDIQGGLQRCSKSLIGRLMADRSFSVGTIESALHSIWSQPKGFKAIDNGGNKFQFFFYEGKDLIRIERGCPWLFKNFILNLKRWEEDKVFTDSDFIQVPIWLQF</sequence>
<dbReference type="Proteomes" id="UP001341840">
    <property type="component" value="Unassembled WGS sequence"/>
</dbReference>
<name>A0ABU6RC27_9FABA</name>
<proteinExistence type="predicted"/>
<evidence type="ECO:0000259" key="1">
    <source>
        <dbReference type="Pfam" id="PF14111"/>
    </source>
</evidence>
<dbReference type="PANTHER" id="PTHR31286">
    <property type="entry name" value="GLYCINE-RICH CELL WALL STRUCTURAL PROTEIN 1.8-LIKE"/>
    <property type="match status" value="1"/>
</dbReference>
<dbReference type="EMBL" id="JASCZI010030342">
    <property type="protein sequence ID" value="MED6121547.1"/>
    <property type="molecule type" value="Genomic_DNA"/>
</dbReference>
<dbReference type="InterPro" id="IPR040256">
    <property type="entry name" value="At4g02000-like"/>
</dbReference>
<evidence type="ECO:0000313" key="3">
    <source>
        <dbReference type="Proteomes" id="UP001341840"/>
    </source>
</evidence>
<keyword evidence="3" id="KW-1185">Reference proteome</keyword>
<organism evidence="2 3">
    <name type="scientific">Stylosanthes scabra</name>
    <dbReference type="NCBI Taxonomy" id="79078"/>
    <lineage>
        <taxon>Eukaryota</taxon>
        <taxon>Viridiplantae</taxon>
        <taxon>Streptophyta</taxon>
        <taxon>Embryophyta</taxon>
        <taxon>Tracheophyta</taxon>
        <taxon>Spermatophyta</taxon>
        <taxon>Magnoliopsida</taxon>
        <taxon>eudicotyledons</taxon>
        <taxon>Gunneridae</taxon>
        <taxon>Pentapetalae</taxon>
        <taxon>rosids</taxon>
        <taxon>fabids</taxon>
        <taxon>Fabales</taxon>
        <taxon>Fabaceae</taxon>
        <taxon>Papilionoideae</taxon>
        <taxon>50 kb inversion clade</taxon>
        <taxon>dalbergioids sensu lato</taxon>
        <taxon>Dalbergieae</taxon>
        <taxon>Pterocarpus clade</taxon>
        <taxon>Stylosanthes</taxon>
    </lineage>
</organism>
<dbReference type="Pfam" id="PF14111">
    <property type="entry name" value="DUF4283"/>
    <property type="match status" value="1"/>
</dbReference>
<accession>A0ABU6RC27</accession>
<reference evidence="2 3" key="1">
    <citation type="journal article" date="2023" name="Plants (Basel)">
        <title>Bridging the Gap: Combining Genomics and Transcriptomics Approaches to Understand Stylosanthes scabra, an Orphan Legume from the Brazilian Caatinga.</title>
        <authorList>
            <person name="Ferreira-Neto J.R.C."/>
            <person name="da Silva M.D."/>
            <person name="Binneck E."/>
            <person name="de Melo N.F."/>
            <person name="da Silva R.H."/>
            <person name="de Melo A.L.T.M."/>
            <person name="Pandolfi V."/>
            <person name="Bustamante F.O."/>
            <person name="Brasileiro-Vidal A.C."/>
            <person name="Benko-Iseppon A.M."/>
        </authorList>
    </citation>
    <scope>NUCLEOTIDE SEQUENCE [LARGE SCALE GENOMIC DNA]</scope>
    <source>
        <tissue evidence="2">Leaves</tissue>
    </source>
</reference>
<dbReference type="PANTHER" id="PTHR31286:SF178">
    <property type="entry name" value="DUF4283 DOMAIN-CONTAINING PROTEIN"/>
    <property type="match status" value="1"/>
</dbReference>
<feature type="non-terminal residue" evidence="2">
    <location>
        <position position="1"/>
    </location>
</feature>
<protein>
    <recommendedName>
        <fullName evidence="1">DUF4283 domain-containing protein</fullName>
    </recommendedName>
</protein>
<dbReference type="InterPro" id="IPR025558">
    <property type="entry name" value="DUF4283"/>
</dbReference>
<gene>
    <name evidence="2" type="ORF">PIB30_031308</name>
</gene>
<comment type="caution">
    <text evidence="2">The sequence shown here is derived from an EMBL/GenBank/DDBJ whole genome shotgun (WGS) entry which is preliminary data.</text>
</comment>
<feature type="domain" description="DUF4283" evidence="1">
    <location>
        <begin position="25"/>
        <end position="107"/>
    </location>
</feature>
<evidence type="ECO:0000313" key="2">
    <source>
        <dbReference type="EMBL" id="MED6121547.1"/>
    </source>
</evidence>